<comment type="caution">
    <text evidence="1">The sequence shown here is derived from an EMBL/GenBank/DDBJ whole genome shotgun (WGS) entry which is preliminary data.</text>
</comment>
<dbReference type="AlphaFoldDB" id="A0A2N0NX06"/>
<protein>
    <submittedName>
        <fullName evidence="1">Uncharacterized protein</fullName>
    </submittedName>
</protein>
<accession>A0A2N0NX06</accession>
<dbReference type="Proteomes" id="UP000232722">
    <property type="component" value="Unassembled WGS sequence"/>
</dbReference>
<evidence type="ECO:0000313" key="1">
    <source>
        <dbReference type="EMBL" id="PKB99109.1"/>
    </source>
</evidence>
<organism evidence="1 2">
    <name type="scientific">Rhizophagus irregularis</name>
    <dbReference type="NCBI Taxonomy" id="588596"/>
    <lineage>
        <taxon>Eukaryota</taxon>
        <taxon>Fungi</taxon>
        <taxon>Fungi incertae sedis</taxon>
        <taxon>Mucoromycota</taxon>
        <taxon>Glomeromycotina</taxon>
        <taxon>Glomeromycetes</taxon>
        <taxon>Glomerales</taxon>
        <taxon>Glomeraceae</taxon>
        <taxon>Rhizophagus</taxon>
    </lineage>
</organism>
<proteinExistence type="predicted"/>
<reference evidence="1 2" key="1">
    <citation type="submission" date="2016-04" db="EMBL/GenBank/DDBJ databases">
        <title>Genome analyses suggest a sexual origin of heterokaryosis in a supposedly ancient asexual fungus.</title>
        <authorList>
            <person name="Ropars J."/>
            <person name="Sedzielewska K."/>
            <person name="Noel J."/>
            <person name="Charron P."/>
            <person name="Farinelli L."/>
            <person name="Marton T."/>
            <person name="Kruger M."/>
            <person name="Pelin A."/>
            <person name="Brachmann A."/>
            <person name="Corradi N."/>
        </authorList>
    </citation>
    <scope>NUCLEOTIDE SEQUENCE [LARGE SCALE GENOMIC DNA]</scope>
    <source>
        <strain evidence="1 2">A5</strain>
    </source>
</reference>
<dbReference type="EMBL" id="LLXJ01002332">
    <property type="protein sequence ID" value="PKB99109.1"/>
    <property type="molecule type" value="Genomic_DNA"/>
</dbReference>
<name>A0A2N0NX06_9GLOM</name>
<reference evidence="1 2" key="2">
    <citation type="submission" date="2017-09" db="EMBL/GenBank/DDBJ databases">
        <title>Extensive intraspecific genome diversity in a model arbuscular mycorrhizal fungus.</title>
        <authorList>
            <person name="Chen E.C."/>
            <person name="Morin E."/>
            <person name="Beaudet D."/>
            <person name="Noel J."/>
            <person name="Ndikumana S."/>
            <person name="Charron P."/>
            <person name="St-Onge C."/>
            <person name="Giorgi J."/>
            <person name="Grigoriev I.V."/>
            <person name="Roux C."/>
            <person name="Martin F.M."/>
            <person name="Corradi N."/>
        </authorList>
    </citation>
    <scope>NUCLEOTIDE SEQUENCE [LARGE SCALE GENOMIC DNA]</scope>
    <source>
        <strain evidence="1 2">A5</strain>
    </source>
</reference>
<dbReference type="VEuPathDB" id="FungiDB:RhiirFUN_024152"/>
<sequence length="94" mass="10778">MNSLTIWHEHGKGTGKDLEKPFICIKKAAENEAQLYALSVVQLHLEILSGDPITEGATKLNIEINLKDESDEEQWTRKFPSPTRRIFKIQLMMI</sequence>
<gene>
    <name evidence="1" type="ORF">RhiirA5_430274</name>
</gene>
<evidence type="ECO:0000313" key="2">
    <source>
        <dbReference type="Proteomes" id="UP000232722"/>
    </source>
</evidence>